<feature type="domain" description="DUF306" evidence="2">
    <location>
        <begin position="50"/>
        <end position="158"/>
    </location>
</feature>
<dbReference type="KEGG" id="melm:C7H73_10750"/>
<evidence type="ECO:0000259" key="2">
    <source>
        <dbReference type="Pfam" id="PF03724"/>
    </source>
</evidence>
<feature type="chain" id="PRO_5015103078" evidence="1">
    <location>
        <begin position="29"/>
        <end position="276"/>
    </location>
</feature>
<dbReference type="InterPro" id="IPR005184">
    <property type="entry name" value="DUF306_Meta_HslJ"/>
</dbReference>
<dbReference type="InterPro" id="IPR025485">
    <property type="entry name" value="DUF4377"/>
</dbReference>
<dbReference type="OrthoDB" id="7871744at2"/>
<feature type="signal peptide" evidence="1">
    <location>
        <begin position="1"/>
        <end position="28"/>
    </location>
</feature>
<dbReference type="Pfam" id="PF14302">
    <property type="entry name" value="DUF4377"/>
    <property type="match status" value="1"/>
</dbReference>
<evidence type="ECO:0000313" key="5">
    <source>
        <dbReference type="Proteomes" id="UP000241829"/>
    </source>
</evidence>
<dbReference type="InterPro" id="IPR038670">
    <property type="entry name" value="HslJ-like_sf"/>
</dbReference>
<dbReference type="RefSeq" id="WP_106846648.1">
    <property type="nucleotide sequence ID" value="NZ_CP027792.1"/>
</dbReference>
<keyword evidence="1" id="KW-0732">Signal</keyword>
<dbReference type="PANTHER" id="PTHR35535:SF2">
    <property type="entry name" value="DUF306 DOMAIN-CONTAINING PROTEIN"/>
    <property type="match status" value="1"/>
</dbReference>
<dbReference type="Pfam" id="PF03724">
    <property type="entry name" value="META"/>
    <property type="match status" value="1"/>
</dbReference>
<dbReference type="Proteomes" id="UP000241829">
    <property type="component" value="Chromosome"/>
</dbReference>
<protein>
    <submittedName>
        <fullName evidence="4">Heat-shock protein</fullName>
    </submittedName>
</protein>
<sequence>MRALNACKSLSVLSLAALLAACAGAPQASQPASPSVPGTVITPSSSAMPQLTAYHWELVAMSDHQGRSDTRWRQASQRAPRLQFDNGRVSLHNLCNVVSSSYQLRGSTLELMQGVSTRRACAEPALNELEQRMTAALSGAMSYEVRNNAGGPPLLVLHFNDASRWELKGTPTPQTQYGSAGERVFLEVAPHRVPCNNGVAANAQCLRVREIRFADNGVRQSTGEWQPLYAEIDGYQHEPGVRNVLRLNRFKRAQAPADASTWAYVLDMVVETERVR</sequence>
<feature type="domain" description="DUF4377" evidence="3">
    <location>
        <begin position="187"/>
        <end position="271"/>
    </location>
</feature>
<gene>
    <name evidence="4" type="ORF">C7H73_10750</name>
</gene>
<proteinExistence type="predicted"/>
<evidence type="ECO:0000313" key="4">
    <source>
        <dbReference type="EMBL" id="AVP58095.1"/>
    </source>
</evidence>
<dbReference type="Gene3D" id="2.40.128.270">
    <property type="match status" value="1"/>
</dbReference>
<dbReference type="PANTHER" id="PTHR35535">
    <property type="entry name" value="HEAT SHOCK PROTEIN HSLJ"/>
    <property type="match status" value="1"/>
</dbReference>
<dbReference type="EMBL" id="CP027792">
    <property type="protein sequence ID" value="AVP58095.1"/>
    <property type="molecule type" value="Genomic_DNA"/>
</dbReference>
<accession>A0A2P1NM20</accession>
<dbReference type="PROSITE" id="PS51257">
    <property type="entry name" value="PROKAR_LIPOPROTEIN"/>
    <property type="match status" value="1"/>
</dbReference>
<organism evidence="4 5">
    <name type="scientific">Pulveribacter suum</name>
    <dbReference type="NCBI Taxonomy" id="2116657"/>
    <lineage>
        <taxon>Bacteria</taxon>
        <taxon>Pseudomonadati</taxon>
        <taxon>Pseudomonadota</taxon>
        <taxon>Betaproteobacteria</taxon>
        <taxon>Burkholderiales</taxon>
        <taxon>Comamonadaceae</taxon>
        <taxon>Pulveribacter</taxon>
    </lineage>
</organism>
<evidence type="ECO:0000256" key="1">
    <source>
        <dbReference type="SAM" id="SignalP"/>
    </source>
</evidence>
<dbReference type="AlphaFoldDB" id="A0A2P1NM20"/>
<reference evidence="5" key="1">
    <citation type="submission" date="2018-03" db="EMBL/GenBank/DDBJ databases">
        <title>Genome sequencing of Melaminivora sp. strain SC2-7.</title>
        <authorList>
            <person name="Kim S.-J."/>
            <person name="Heo J."/>
            <person name="Ahn J.-H."/>
            <person name="Kwon S.-W."/>
        </authorList>
    </citation>
    <scope>NUCLEOTIDE SEQUENCE [LARGE SCALE GENOMIC DNA]</scope>
    <source>
        <strain evidence="5">SC2-7</strain>
    </source>
</reference>
<evidence type="ECO:0000259" key="3">
    <source>
        <dbReference type="Pfam" id="PF14302"/>
    </source>
</evidence>
<dbReference type="InterPro" id="IPR053147">
    <property type="entry name" value="Hsp_HslJ-like"/>
</dbReference>
<keyword evidence="5" id="KW-1185">Reference proteome</keyword>
<name>A0A2P1NM20_9BURK</name>